<reference evidence="2 3" key="2">
    <citation type="journal article" date="1996" name="DNA Res.">
        <title>Sequence analysis of the genome of the unicellular cyanobacterium Synechocystis sp. strain PCC6803. II. Sequence determination of the entire genome and assignment of potential protein-coding regions.</title>
        <authorList>
            <person name="Kaneko T."/>
            <person name="Sato S."/>
            <person name="Kotani H."/>
            <person name="Tanaka A."/>
            <person name="Asamizu E."/>
            <person name="Nakamura Y."/>
            <person name="Miyajima N."/>
            <person name="Hirosawa M."/>
            <person name="Sugiura M."/>
            <person name="Sasamoto S."/>
            <person name="Kimura T."/>
            <person name="Hosouchi T."/>
            <person name="Matsuno A."/>
            <person name="Muraki A."/>
            <person name="Nakazaki N."/>
            <person name="Naruo K."/>
            <person name="Okumura S."/>
            <person name="Shimpo S."/>
            <person name="Takeuchi C."/>
            <person name="Wada T."/>
            <person name="Watanabe A."/>
            <person name="Yamada M."/>
            <person name="Yasuda M."/>
            <person name="Tabata S."/>
        </authorList>
    </citation>
    <scope>NUCLEOTIDE SEQUENCE [LARGE SCALE GENOMIC DNA]</scope>
    <source>
        <strain evidence="3">ATCC 27184 / PCC 6803 / Kazusa</strain>
    </source>
</reference>
<keyword evidence="3" id="KW-1185">Reference proteome</keyword>
<protein>
    <submittedName>
        <fullName evidence="2">Sll0447 protein</fullName>
    </submittedName>
</protein>
<keyword evidence="1" id="KW-0812">Transmembrane</keyword>
<sequence>MEFFKLISEQSWISISITASILAFIFSMVSIAISILNNKKMRGFSSDFRKVKKISETVETQGKKILLNTSDINQVQQQLNVLSNQIQKYKEKNITLHTKVADLSSQLNYLNSVNRYHDNRPKSFNVNELQVGEIEQQKEQIDQVKIILEQYAQLNVDYFNHPNFIPVELTEESKDNRRAIDGEPIIEFKSISDKANAIYLIFQFNNQFYLIPNATMPKISRLIKLNNDSRIFEMNAVSDRFELKFPAHLELIKENHWKLTSKGSFGDK</sequence>
<reference evidence="2 3" key="1">
    <citation type="journal article" date="1995" name="DNA Res.">
        <title>Sequence analysis of the genome of the unicellular cyanobacterium Synechocystis sp. strain PCC6803. I. Sequence features in the 1 Mb region from map positions 64% to 92% of the genome.</title>
        <authorList>
            <person name="Kaneko T."/>
            <person name="Tanaka A."/>
            <person name="Sato S."/>
            <person name="Kotani H."/>
            <person name="Sazuka T."/>
            <person name="Miyajima N."/>
            <person name="Sugiura M."/>
            <person name="Tabata S."/>
        </authorList>
    </citation>
    <scope>NUCLEOTIDE SEQUENCE [LARGE SCALE GENOMIC DNA]</scope>
    <source>
        <strain evidence="3">ATCC 27184 / PCC 6803 / Kazusa</strain>
    </source>
</reference>
<dbReference type="EnsemblBacteria" id="BAA18799">
    <property type="protein sequence ID" value="BAA18799"/>
    <property type="gene ID" value="BAA18799"/>
</dbReference>
<dbReference type="PIR" id="S76887">
    <property type="entry name" value="S76887"/>
</dbReference>
<gene>
    <name evidence="2" type="ordered locus">sll0447</name>
</gene>
<organism evidence="2 3">
    <name type="scientific">Synechocystis sp. (strain ATCC 27184 / PCC 6803 / Kazusa)</name>
    <dbReference type="NCBI Taxonomy" id="1111708"/>
    <lineage>
        <taxon>Bacteria</taxon>
        <taxon>Bacillati</taxon>
        <taxon>Cyanobacteriota</taxon>
        <taxon>Cyanophyceae</taxon>
        <taxon>Synechococcales</taxon>
        <taxon>Merismopediaceae</taxon>
        <taxon>Synechocystis</taxon>
    </lineage>
</organism>
<keyword evidence="1" id="KW-0472">Membrane</keyword>
<dbReference type="AlphaFoldDB" id="P74681"/>
<dbReference type="IntAct" id="P74681">
    <property type="interactions" value="3"/>
</dbReference>
<accession>P74681</accession>
<dbReference type="Proteomes" id="UP000001425">
    <property type="component" value="Chromosome"/>
</dbReference>
<dbReference type="InParanoid" id="P74681"/>
<dbReference type="PaxDb" id="1148-1653889"/>
<dbReference type="STRING" id="1148.gene:10500571"/>
<evidence type="ECO:0000313" key="2">
    <source>
        <dbReference type="EMBL" id="BAA18799.1"/>
    </source>
</evidence>
<feature type="transmembrane region" description="Helical" evidence="1">
    <location>
        <begin position="12"/>
        <end position="36"/>
    </location>
</feature>
<evidence type="ECO:0000256" key="1">
    <source>
        <dbReference type="SAM" id="Phobius"/>
    </source>
</evidence>
<dbReference type="EMBL" id="BA000022">
    <property type="protein sequence ID" value="BAA18799.1"/>
    <property type="molecule type" value="Genomic_DNA"/>
</dbReference>
<proteinExistence type="predicted"/>
<dbReference type="KEGG" id="syn:sll0447"/>
<name>P74681_SYNY3</name>
<keyword evidence="1" id="KW-1133">Transmembrane helix</keyword>
<evidence type="ECO:0000313" key="3">
    <source>
        <dbReference type="Proteomes" id="UP000001425"/>
    </source>
</evidence>